<evidence type="ECO:0000313" key="2">
    <source>
        <dbReference type="Proteomes" id="UP001604336"/>
    </source>
</evidence>
<dbReference type="EMBL" id="JBFOLK010000014">
    <property type="protein sequence ID" value="KAL2461796.1"/>
    <property type="molecule type" value="Genomic_DNA"/>
</dbReference>
<proteinExistence type="predicted"/>
<keyword evidence="2" id="KW-1185">Reference proteome</keyword>
<reference evidence="2" key="1">
    <citation type="submission" date="2024-07" db="EMBL/GenBank/DDBJ databases">
        <title>Two chromosome-level genome assemblies of Korean endemic species Abeliophyllum distichum and Forsythia ovata (Oleaceae).</title>
        <authorList>
            <person name="Jang H."/>
        </authorList>
    </citation>
    <scope>NUCLEOTIDE SEQUENCE [LARGE SCALE GENOMIC DNA]</scope>
</reference>
<organism evidence="1 2">
    <name type="scientific">Abeliophyllum distichum</name>
    <dbReference type="NCBI Taxonomy" id="126358"/>
    <lineage>
        <taxon>Eukaryota</taxon>
        <taxon>Viridiplantae</taxon>
        <taxon>Streptophyta</taxon>
        <taxon>Embryophyta</taxon>
        <taxon>Tracheophyta</taxon>
        <taxon>Spermatophyta</taxon>
        <taxon>Magnoliopsida</taxon>
        <taxon>eudicotyledons</taxon>
        <taxon>Gunneridae</taxon>
        <taxon>Pentapetalae</taxon>
        <taxon>asterids</taxon>
        <taxon>lamiids</taxon>
        <taxon>Lamiales</taxon>
        <taxon>Oleaceae</taxon>
        <taxon>Forsythieae</taxon>
        <taxon>Abeliophyllum</taxon>
    </lineage>
</organism>
<dbReference type="Proteomes" id="UP001604336">
    <property type="component" value="Unassembled WGS sequence"/>
</dbReference>
<protein>
    <submittedName>
        <fullName evidence="1">Retroelement</fullName>
    </submittedName>
</protein>
<gene>
    <name evidence="1" type="ORF">Adt_45216</name>
</gene>
<accession>A0ABD1PD25</accession>
<sequence>MPSGTFGVRNIVSIMPQKNSGNELANQQSVYSDAIESERITFESKKKMAVDEDPFLQPISVNMVILNLDKLGLRRFKLVVYDDEDEPRPNVFEHLKGKTVVEEEKSLCARCQKEVGNTTERVGRI</sequence>
<evidence type="ECO:0000313" key="1">
    <source>
        <dbReference type="EMBL" id="KAL2461796.1"/>
    </source>
</evidence>
<name>A0ABD1PD25_9LAMI</name>
<dbReference type="AlphaFoldDB" id="A0ABD1PD25"/>
<comment type="caution">
    <text evidence="1">The sequence shown here is derived from an EMBL/GenBank/DDBJ whole genome shotgun (WGS) entry which is preliminary data.</text>
</comment>